<name>A0A401WXU4_ACEPA</name>
<reference evidence="3 4" key="1">
    <citation type="submission" date="2016-06" db="EMBL/GenBank/DDBJ databases">
        <title>Acetobacter pasteurianus NBRC 3188 whole genome sequencing project.</title>
        <authorList>
            <person name="Matsutani M."/>
            <person name="Shiwa Y."/>
            <person name="Okamoto-Kainuma A."/>
            <person name="Ishikawa M."/>
            <person name="Koizumi Y."/>
            <person name="Yoshikawa H."/>
            <person name="Yakushi T."/>
            <person name="Matsushita K."/>
        </authorList>
    </citation>
    <scope>NUCLEOTIDE SEQUENCE [LARGE SCALE GENOMIC DNA]</scope>
    <source>
        <strain evidence="3 4">NBRC 3188</strain>
    </source>
</reference>
<organism evidence="3 4">
    <name type="scientific">Acetobacter pasteurianus NBRC 3188</name>
    <dbReference type="NCBI Taxonomy" id="1226663"/>
    <lineage>
        <taxon>Bacteria</taxon>
        <taxon>Pseudomonadati</taxon>
        <taxon>Pseudomonadota</taxon>
        <taxon>Alphaproteobacteria</taxon>
        <taxon>Acetobacterales</taxon>
        <taxon>Acetobacteraceae</taxon>
        <taxon>Acetobacter</taxon>
    </lineage>
</organism>
<protein>
    <submittedName>
        <fullName evidence="3">DotI/IcmL protein</fullName>
    </submittedName>
</protein>
<dbReference type="AlphaFoldDB" id="A0A401WXU4"/>
<dbReference type="Proteomes" id="UP000287300">
    <property type="component" value="Unassembled WGS sequence"/>
</dbReference>
<evidence type="ECO:0000313" key="3">
    <source>
        <dbReference type="EMBL" id="GCD54114.1"/>
    </source>
</evidence>
<dbReference type="CDD" id="cd16385">
    <property type="entry name" value="IcmL"/>
    <property type="match status" value="1"/>
</dbReference>
<feature type="transmembrane region" description="Helical" evidence="2">
    <location>
        <begin position="42"/>
        <end position="66"/>
    </location>
</feature>
<dbReference type="Pfam" id="PF11393">
    <property type="entry name" value="T4BSS_DotI_IcmL"/>
    <property type="match status" value="1"/>
</dbReference>
<dbReference type="RefSeq" id="WP_124296430.1">
    <property type="nucleotide sequence ID" value="NZ_BDES01000077.1"/>
</dbReference>
<keyword evidence="2" id="KW-0472">Membrane</keyword>
<accession>A0A401WXU4</accession>
<evidence type="ECO:0000256" key="1">
    <source>
        <dbReference type="SAM" id="MobiDB-lite"/>
    </source>
</evidence>
<dbReference type="InterPro" id="IPR021055">
    <property type="entry name" value="T4BSS_IcmL/DotI"/>
</dbReference>
<feature type="compositionally biased region" description="Basic residues" evidence="1">
    <location>
        <begin position="7"/>
        <end position="17"/>
    </location>
</feature>
<comment type="caution">
    <text evidence="3">The sequence shown here is derived from an EMBL/GenBank/DDBJ whole genome shotgun (WGS) entry which is preliminary data.</text>
</comment>
<keyword evidence="2" id="KW-1133">Transmembrane helix</keyword>
<keyword evidence="2" id="KW-0812">Transmembrane</keyword>
<evidence type="ECO:0000256" key="2">
    <source>
        <dbReference type="SAM" id="Phobius"/>
    </source>
</evidence>
<evidence type="ECO:0000313" key="4">
    <source>
        <dbReference type="Proteomes" id="UP000287300"/>
    </source>
</evidence>
<feature type="region of interest" description="Disordered" evidence="1">
    <location>
        <begin position="1"/>
        <end position="22"/>
    </location>
</feature>
<proteinExistence type="predicted"/>
<sequence length="231" mass="25715">MSESKKTKQAPGKRPKSTSKAAEWARSTLATLMSRNYGDTTALINVTRIAVAEAGVILALIAALVYTATRPPIIRYFATDPRGKITALVPLDQPIMTKDALYQWVTSAVISLYTKDYVHWRDQLNSDQENFSLAGWKSFRKDYEKHFIEPVIENNYITSAVPTKAVVLVDRGVRDGRYAYNLQLGITVTFASGIHERSSSQNYIVSVLVVRESDTENENGRGLAIAQIVTQ</sequence>
<dbReference type="EMBL" id="BDES01000077">
    <property type="protein sequence ID" value="GCD54114.1"/>
    <property type="molecule type" value="Genomic_DNA"/>
</dbReference>
<gene>
    <name evidence="3" type="ORF">NBRC3188_2811</name>
</gene>